<dbReference type="Pfam" id="PF18818">
    <property type="entry name" value="MPTase-PolyVal"/>
    <property type="match status" value="1"/>
</dbReference>
<accession>A0A154WG15</accession>
<comment type="caution">
    <text evidence="3">The sequence shown here is derived from an EMBL/GenBank/DDBJ whole genome shotgun (WGS) entry which is preliminary data.</text>
</comment>
<dbReference type="Pfam" id="PF08401">
    <property type="entry name" value="ArdcN"/>
    <property type="match status" value="1"/>
</dbReference>
<protein>
    <submittedName>
        <fullName evidence="3">Peptidase</fullName>
    </submittedName>
</protein>
<organism evidence="3 4">
    <name type="scientific">Oceanibaculum pacificum</name>
    <dbReference type="NCBI Taxonomy" id="580166"/>
    <lineage>
        <taxon>Bacteria</taxon>
        <taxon>Pseudomonadati</taxon>
        <taxon>Pseudomonadota</taxon>
        <taxon>Alphaproteobacteria</taxon>
        <taxon>Rhodospirillales</taxon>
        <taxon>Oceanibaculaceae</taxon>
        <taxon>Oceanibaculum</taxon>
    </lineage>
</organism>
<dbReference type="STRING" id="580166.AUP43_04750"/>
<feature type="domain" description="Polyvalent protein metallopeptidase" evidence="2">
    <location>
        <begin position="163"/>
        <end position="294"/>
    </location>
</feature>
<keyword evidence="4" id="KW-1185">Reference proteome</keyword>
<evidence type="ECO:0000259" key="1">
    <source>
        <dbReference type="Pfam" id="PF08401"/>
    </source>
</evidence>
<gene>
    <name evidence="3" type="ORF">AUP43_04750</name>
</gene>
<name>A0A154WG15_9PROT</name>
<dbReference type="Proteomes" id="UP000076400">
    <property type="component" value="Unassembled WGS sequence"/>
</dbReference>
<dbReference type="InterPro" id="IPR013610">
    <property type="entry name" value="ArdC_N"/>
</dbReference>
<dbReference type="GO" id="GO:0003697">
    <property type="term" value="F:single-stranded DNA binding"/>
    <property type="evidence" value="ECO:0007669"/>
    <property type="project" value="InterPro"/>
</dbReference>
<feature type="domain" description="N-terminal" evidence="1">
    <location>
        <begin position="19"/>
        <end position="138"/>
    </location>
</feature>
<evidence type="ECO:0000259" key="2">
    <source>
        <dbReference type="Pfam" id="PF18818"/>
    </source>
</evidence>
<evidence type="ECO:0000313" key="3">
    <source>
        <dbReference type="EMBL" id="KZD12464.1"/>
    </source>
</evidence>
<dbReference type="InterPro" id="IPR041459">
    <property type="entry name" value="MPTase-PolyVal"/>
</dbReference>
<proteinExistence type="predicted"/>
<reference evidence="3 4" key="1">
    <citation type="submission" date="2015-12" db="EMBL/GenBank/DDBJ databases">
        <title>Genome sequence of Oceanibaculum pacificum MCCC 1A02656.</title>
        <authorList>
            <person name="Lu L."/>
            <person name="Lai Q."/>
            <person name="Shao Z."/>
            <person name="Qian P."/>
        </authorList>
    </citation>
    <scope>NUCLEOTIDE SEQUENCE [LARGE SCALE GENOMIC DNA]</scope>
    <source>
        <strain evidence="3 4">MCCC 1A02656</strain>
    </source>
</reference>
<dbReference type="AlphaFoldDB" id="A0A154WG15"/>
<dbReference type="PIRSF" id="PIRSF037112">
    <property type="entry name" value="Antirestriction_ArdC"/>
    <property type="match status" value="1"/>
</dbReference>
<dbReference type="EMBL" id="LPXN01000024">
    <property type="protein sequence ID" value="KZD12464.1"/>
    <property type="molecule type" value="Genomic_DNA"/>
</dbReference>
<dbReference type="InterPro" id="IPR017113">
    <property type="entry name" value="Antirestriction_ArdC"/>
</dbReference>
<evidence type="ECO:0000313" key="4">
    <source>
        <dbReference type="Proteomes" id="UP000076400"/>
    </source>
</evidence>
<sequence>MGAVAGKTRRGTMTAQRFDVYTQVTNNIIAAIEAGAGGWQMPWHRSGEGLNRPVNIDTAKAYRGINVVSLWAAGQARGFTTGTWGTYRQWQNKGCQVRKGEKSSLVVFYKELDVEEQNAETGATEHATRLMARASWVFNADQVDGYEAPALPEPKDPVQVIDAAERFVGGTGAIVRHGGSRAFYRPSDDIIQMPERERFLGTGTSSATESYYATLLHELTHWTGHDRRCDRQFGKRFGDDAYAMEELVAELGAAFLCADLGVTLTPRPDHAAYIDNWLKVLKADKKAIFTAASQAAKATDFLGGLQSAEAEEAA</sequence>
<dbReference type="OrthoDB" id="9792687at2"/>